<comment type="caution">
    <text evidence="1">The sequence shown here is derived from an EMBL/GenBank/DDBJ whole genome shotgun (WGS) entry which is preliminary data.</text>
</comment>
<reference evidence="1 2" key="1">
    <citation type="journal article" date="2015" name="Genome Announc.">
        <title>Draft Genome of the Euendolithic (true boring) Cyanobacterium Mastigocoleus testarum strain BC008.</title>
        <authorList>
            <person name="Guida B.S."/>
            <person name="Garcia-Pichel F."/>
        </authorList>
    </citation>
    <scope>NUCLEOTIDE SEQUENCE [LARGE SCALE GENOMIC DNA]</scope>
    <source>
        <strain evidence="1 2">BC008</strain>
    </source>
</reference>
<sequence length="236" mass="27375">MDKLHINQLVGSIQFELLPKLRIKSVNPHDPIQVSYIPNPWNLVGAGNYAAVFYHPNYPNLVVKIYAPGRPGFEEEVEVYQRLGSHPAFSDCFYAKDGFLVLRRLYGTTLYDCMNLGIPIPRKVIQDIDKALDYARDRGLFPHDIHGRNVMMHEGRGLVVDISDFLDEEECSKWENLKKAYYLLYRPLISPLRLKVPYGVLDVVRKSYRAAGKFKTRCEKLLTMFKREQKQNRGVR</sequence>
<dbReference type="Proteomes" id="UP000053372">
    <property type="component" value="Unassembled WGS sequence"/>
</dbReference>
<organism evidence="1 2">
    <name type="scientific">Mastigocoleus testarum BC008</name>
    <dbReference type="NCBI Taxonomy" id="371196"/>
    <lineage>
        <taxon>Bacteria</taxon>
        <taxon>Bacillati</taxon>
        <taxon>Cyanobacteriota</taxon>
        <taxon>Cyanophyceae</taxon>
        <taxon>Nostocales</taxon>
        <taxon>Hapalosiphonaceae</taxon>
        <taxon>Mastigocoleus</taxon>
    </lineage>
</organism>
<dbReference type="Gene3D" id="1.10.510.10">
    <property type="entry name" value="Transferase(Phosphotransferase) domain 1"/>
    <property type="match status" value="1"/>
</dbReference>
<accession>A0A0V7ZWY3</accession>
<evidence type="ECO:0000313" key="1">
    <source>
        <dbReference type="EMBL" id="KST69016.1"/>
    </source>
</evidence>
<dbReference type="SUPFAM" id="SSF56112">
    <property type="entry name" value="Protein kinase-like (PK-like)"/>
    <property type="match status" value="1"/>
</dbReference>
<dbReference type="InterPro" id="IPR011009">
    <property type="entry name" value="Kinase-like_dom_sf"/>
</dbReference>
<dbReference type="InterPro" id="IPR052396">
    <property type="entry name" value="Meiotic_Drive_Suppr_Kinase"/>
</dbReference>
<dbReference type="GO" id="GO:0004674">
    <property type="term" value="F:protein serine/threonine kinase activity"/>
    <property type="evidence" value="ECO:0007669"/>
    <property type="project" value="UniProtKB-KW"/>
</dbReference>
<proteinExistence type="predicted"/>
<dbReference type="AlphaFoldDB" id="A0A0V7ZWY3"/>
<dbReference type="PANTHER" id="PTHR37171">
    <property type="entry name" value="SERINE/THREONINE-PROTEIN KINASE YRZF-RELATED"/>
    <property type="match status" value="1"/>
</dbReference>
<dbReference type="EMBL" id="LMTZ01000037">
    <property type="protein sequence ID" value="KST69016.1"/>
    <property type="molecule type" value="Genomic_DNA"/>
</dbReference>
<dbReference type="RefSeq" id="WP_027844905.1">
    <property type="nucleotide sequence ID" value="NZ_LMTZ01000037.1"/>
</dbReference>
<evidence type="ECO:0000313" key="2">
    <source>
        <dbReference type="Proteomes" id="UP000053372"/>
    </source>
</evidence>
<gene>
    <name evidence="1" type="ORF">BC008_02820</name>
</gene>
<dbReference type="OrthoDB" id="529320at2"/>
<keyword evidence="1" id="KW-0418">Kinase</keyword>
<dbReference type="PANTHER" id="PTHR37171:SF1">
    <property type="entry name" value="SERINE_THREONINE-PROTEIN KINASE YRZF-RELATED"/>
    <property type="match status" value="1"/>
</dbReference>
<name>A0A0V7ZWY3_9CYAN</name>
<protein>
    <submittedName>
        <fullName evidence="1">Serine/threonine protein kinase</fullName>
    </submittedName>
</protein>
<keyword evidence="1" id="KW-0808">Transferase</keyword>
<keyword evidence="2" id="KW-1185">Reference proteome</keyword>
<keyword evidence="1" id="KW-0723">Serine/threonine-protein kinase</keyword>